<dbReference type="Proteomes" id="UP001501490">
    <property type="component" value="Unassembled WGS sequence"/>
</dbReference>
<gene>
    <name evidence="3" type="ORF">GCM10022236_38360</name>
</gene>
<keyword evidence="2" id="KW-0408">Iron</keyword>
<dbReference type="PANTHER" id="PTHR46696:SF1">
    <property type="entry name" value="CYTOCHROME P450 YJIB-RELATED"/>
    <property type="match status" value="1"/>
</dbReference>
<proteinExistence type="inferred from homology"/>
<keyword evidence="4" id="KW-1185">Reference proteome</keyword>
<dbReference type="PROSITE" id="PS00086">
    <property type="entry name" value="CYTOCHROME_P450"/>
    <property type="match status" value="1"/>
</dbReference>
<dbReference type="Gene3D" id="1.10.630.10">
    <property type="entry name" value="Cytochrome P450"/>
    <property type="match status" value="1"/>
</dbReference>
<evidence type="ECO:0000313" key="4">
    <source>
        <dbReference type="Proteomes" id="UP001501490"/>
    </source>
</evidence>
<organism evidence="3 4">
    <name type="scientific">Microlunatus ginsengisoli</name>
    <dbReference type="NCBI Taxonomy" id="363863"/>
    <lineage>
        <taxon>Bacteria</taxon>
        <taxon>Bacillati</taxon>
        <taxon>Actinomycetota</taxon>
        <taxon>Actinomycetes</taxon>
        <taxon>Propionibacteriales</taxon>
        <taxon>Propionibacteriaceae</taxon>
        <taxon>Microlunatus</taxon>
    </lineage>
</organism>
<keyword evidence="2" id="KW-0349">Heme</keyword>
<dbReference type="InterPro" id="IPR017972">
    <property type="entry name" value="Cyt_P450_CS"/>
</dbReference>
<keyword evidence="2" id="KW-0560">Oxidoreductase</keyword>
<dbReference type="EMBL" id="BAABAB010000029">
    <property type="protein sequence ID" value="GAA3632156.1"/>
    <property type="molecule type" value="Genomic_DNA"/>
</dbReference>
<dbReference type="PRINTS" id="PR00385">
    <property type="entry name" value="P450"/>
</dbReference>
<reference evidence="4" key="1">
    <citation type="journal article" date="2019" name="Int. J. Syst. Evol. Microbiol.">
        <title>The Global Catalogue of Microorganisms (GCM) 10K type strain sequencing project: providing services to taxonomists for standard genome sequencing and annotation.</title>
        <authorList>
            <consortium name="The Broad Institute Genomics Platform"/>
            <consortium name="The Broad Institute Genome Sequencing Center for Infectious Disease"/>
            <person name="Wu L."/>
            <person name="Ma J."/>
        </authorList>
    </citation>
    <scope>NUCLEOTIDE SEQUENCE [LARGE SCALE GENOMIC DNA]</scope>
    <source>
        <strain evidence="4">JCM 16929</strain>
    </source>
</reference>
<accession>A0ABP7AH01</accession>
<dbReference type="RefSeq" id="WP_344807575.1">
    <property type="nucleotide sequence ID" value="NZ_BAABAB010000029.1"/>
</dbReference>
<dbReference type="PRINTS" id="PR00359">
    <property type="entry name" value="BP450"/>
</dbReference>
<protein>
    <submittedName>
        <fullName evidence="3">Cytochrome P450</fullName>
    </submittedName>
</protein>
<evidence type="ECO:0000256" key="1">
    <source>
        <dbReference type="ARBA" id="ARBA00010617"/>
    </source>
</evidence>
<name>A0ABP7AH01_9ACTN</name>
<dbReference type="PANTHER" id="PTHR46696">
    <property type="entry name" value="P450, PUTATIVE (EUROFUNG)-RELATED"/>
    <property type="match status" value="1"/>
</dbReference>
<dbReference type="SUPFAM" id="SSF48264">
    <property type="entry name" value="Cytochrome P450"/>
    <property type="match status" value="1"/>
</dbReference>
<keyword evidence="2" id="KW-0479">Metal-binding</keyword>
<comment type="similarity">
    <text evidence="1 2">Belongs to the cytochrome P450 family.</text>
</comment>
<comment type="caution">
    <text evidence="3">The sequence shown here is derived from an EMBL/GenBank/DDBJ whole genome shotgun (WGS) entry which is preliminary data.</text>
</comment>
<sequence length="407" mass="44931">MTAVGPTADPLTFPIRRTCPAALPEAYERERPKGISTVRLPTGQTAWIVLSQAYARAVLADSRFSADKLRPDFPKLSAKGLDKLKYFAPFIVNLDGRDHIDVRRSLTAEFSGGRVAQLRPRLEAVTERLVTEIGRDPGRPIDLVARLAYPAAWAFQEVLLGLPVAELSRIRRHTEDLLIRTTSEAEEIEAARVLHEHLAGVLRAKEDDLGDDLVSRQILRHRAEKGRVDHFELASLVQLLTVGGHNSVATMVSLGVLALLTHRDQLAVLLAEPDRWPIAVEELLRFYSVNDATPLRLATADVQLGDTVIRAGDGVAIPLLPPNRDPAVCPDPNALDLLRARSPRHIAFGHGAHRCLGYSLAPVELEVVYRELFAQLPGLRLAVAEDELSFRYHSPQAFGPVELPVSW</sequence>
<dbReference type="InterPro" id="IPR002397">
    <property type="entry name" value="Cyt_P450_B"/>
</dbReference>
<dbReference type="InterPro" id="IPR036396">
    <property type="entry name" value="Cyt_P450_sf"/>
</dbReference>
<dbReference type="InterPro" id="IPR001128">
    <property type="entry name" value="Cyt_P450"/>
</dbReference>
<dbReference type="Pfam" id="PF00067">
    <property type="entry name" value="p450"/>
    <property type="match status" value="1"/>
</dbReference>
<evidence type="ECO:0000256" key="2">
    <source>
        <dbReference type="RuleBase" id="RU000461"/>
    </source>
</evidence>
<keyword evidence="2" id="KW-0503">Monooxygenase</keyword>
<evidence type="ECO:0000313" key="3">
    <source>
        <dbReference type="EMBL" id="GAA3632156.1"/>
    </source>
</evidence>